<keyword evidence="5" id="KW-0168">Coated pit</keyword>
<evidence type="ECO:0000256" key="7">
    <source>
        <dbReference type="PROSITE-ProRule" id="PRU00103"/>
    </source>
</evidence>
<dbReference type="VEuPathDB" id="AmoebaDB:EHI_153240"/>
<feature type="repeat" description="HEAT" evidence="7">
    <location>
        <begin position="323"/>
        <end position="361"/>
    </location>
</feature>
<accession>A0A5K1V3Q4</accession>
<dbReference type="InterPro" id="IPR002553">
    <property type="entry name" value="Clathrin/coatomer_adapt-like_N"/>
</dbReference>
<dbReference type="GO" id="GO:0030122">
    <property type="term" value="C:AP-2 adaptor complex"/>
    <property type="evidence" value="ECO:0007669"/>
    <property type="project" value="InterPro"/>
</dbReference>
<dbReference type="VEuPathDB" id="AmoebaDB:KM1_019380"/>
<dbReference type="InterPro" id="IPR050840">
    <property type="entry name" value="Adaptor_Complx_Large_Subunit"/>
</dbReference>
<dbReference type="SUPFAM" id="SSF48371">
    <property type="entry name" value="ARM repeat"/>
    <property type="match status" value="1"/>
</dbReference>
<evidence type="ECO:0000256" key="3">
    <source>
        <dbReference type="ARBA" id="ARBA00022927"/>
    </source>
</evidence>
<feature type="domain" description="Clathrin/coatomer adaptor adaptin-like N-terminal" evidence="9">
    <location>
        <begin position="27"/>
        <end position="571"/>
    </location>
</feature>
<evidence type="ECO:0000259" key="9">
    <source>
        <dbReference type="Pfam" id="PF01602"/>
    </source>
</evidence>
<keyword evidence="4 5" id="KW-0472">Membrane</keyword>
<dbReference type="VEuPathDB" id="AmoebaDB:EHI8A_006490"/>
<keyword evidence="2 5" id="KW-0813">Transport</keyword>
<dbReference type="GO" id="GO:0006886">
    <property type="term" value="P:intracellular protein transport"/>
    <property type="evidence" value="ECO:0007669"/>
    <property type="project" value="UniProtKB-UniRule"/>
</dbReference>
<evidence type="ECO:0000256" key="4">
    <source>
        <dbReference type="ARBA" id="ARBA00023136"/>
    </source>
</evidence>
<dbReference type="PIRSF" id="PIRSF037091">
    <property type="entry name" value="AP2_complex_alpha"/>
    <property type="match status" value="1"/>
</dbReference>
<evidence type="ECO:0000256" key="2">
    <source>
        <dbReference type="ARBA" id="ARBA00022448"/>
    </source>
</evidence>
<comment type="function">
    <text evidence="5">Adaptins are components of the adaptor complexes which link clathrin to receptors in coated vesicles. Clathrin-associated protein complexes are believed to interact with the cytoplasmic tails of membrane proteins, leading to their selection and concentration.</text>
</comment>
<feature type="region of interest" description="Disordered" evidence="8">
    <location>
        <begin position="590"/>
        <end position="622"/>
    </location>
</feature>
<dbReference type="InterPro" id="IPR021133">
    <property type="entry name" value="HEAT_type_2"/>
</dbReference>
<dbReference type="Pfam" id="PF01602">
    <property type="entry name" value="Adaptin_N"/>
    <property type="match status" value="1"/>
</dbReference>
<dbReference type="PROSITE" id="PS50077">
    <property type="entry name" value="HEAT_REPEAT"/>
    <property type="match status" value="1"/>
</dbReference>
<evidence type="ECO:0000256" key="6">
    <source>
        <dbReference type="PIRSR" id="PIRSR037091-1"/>
    </source>
</evidence>
<comment type="similarity">
    <text evidence="5">Belongs to the adaptor complexes large subunit family.</text>
</comment>
<dbReference type="GO" id="GO:0035615">
    <property type="term" value="F:clathrin adaptor activity"/>
    <property type="evidence" value="ECO:0007669"/>
    <property type="project" value="InterPro"/>
</dbReference>
<gene>
    <name evidence="10" type="ORF">CL6EHI_153240</name>
</gene>
<dbReference type="PANTHER" id="PTHR22780">
    <property type="entry name" value="ADAPTIN, ALPHA/GAMMA/EPSILON"/>
    <property type="match status" value="1"/>
</dbReference>
<feature type="binding site" evidence="6">
    <location>
        <begin position="9"/>
        <end position="10"/>
    </location>
    <ligand>
        <name>a 1,2-diacyl-sn-glycero-3-phospho-(1D-myo-inositol-3,4,5-trisphosphate)</name>
        <dbReference type="ChEBI" id="CHEBI:57836"/>
    </ligand>
</feature>
<protein>
    <recommendedName>
        <fullName evidence="5">AP-2 complex subunit alpha</fullName>
    </recommendedName>
</protein>
<proteinExistence type="inferred from homology"/>
<dbReference type="Gene3D" id="1.25.10.10">
    <property type="entry name" value="Leucine-rich Repeat Variant"/>
    <property type="match status" value="1"/>
</dbReference>
<sequence length="908" mass="102902">MEGAKTYIRGLQNFTESIHKCTSLEKEKELVNCELAKIRKEFKEGKISSYDRRKCVLKMAYIEVLGYEVDTGFVEVIQLLGSSKYFDKHVGYLAFVLLFSNVPESSRMIINTLQQDLENNLEPVLCDALTVISTLANMEMADTLAPSVLKLCTGFCETNVKKRALITLRQLYKFQPNVLSINPDFMKALEKLLSTEMDLGIINAMVLLLIEIGKKQPELLKPFGTELTNILQRLVNHEYTPEIDYHETSAPWLQILLFRLLSTIDLETTTQKIFWDSARKVLGTSDTLRFDKPCNEKTIQMSIIFEVMSIVIKHEKEEYFEILLPLLGTLVEDKEVNIRYLALDTFVLLGQANYKNVCQNYLVHILNSLDEPDVTIRRRAVDVLYALCTPQSVRKVVNQLLHVLENDEGELKEELVVKISILAEMDPVRDQWYVDTMLLATCLGGEFVRPELWDRVLSSLGNAAQYAVQKIVQVLHGGCWHEEFLRMSCVILGEYPQLLGALAMKVASYITKQLPYVSSTSKRLILTCLIKMAKELNEVRPVCQKACHMYLSAVDVEVQQRAAEYLNIMNKNAYEIAIAPLPERAINENKESQENEKTNKDDDQFMSQQVSEPHTNVNNSSHINESIPTQTSTQTNVLDLFGSIPSQQITENQPKQLPLDHTPYTERGYKGSVFTHSHADAELGKKVRFIHKKLLLQKEGVLFQDSCIQIGMRMKCSNTVDVALYIGNTQNQNINLQIALKGEEGINCLLQTNQVSIEPKKQQQVLCRFELKQLFLQAPMVGLAYTIGEQNIQLSFSLPINILRYVQPLNQSVEFLNQKELLGDCLLQSQIQSSMQLKDLQQLFELNNFKIISSSSNQLVCGGIILDQPIGIFVDVLGGSYNIGVGSYKLAIAQVVNDCIGYLLSNTF</sequence>
<name>A0A5K1V3Q4_ENTHI</name>
<dbReference type="InterPro" id="IPR017104">
    <property type="entry name" value="AP2_complex_asu"/>
</dbReference>
<feature type="compositionally biased region" description="Polar residues" evidence="8">
    <location>
        <begin position="605"/>
        <end position="622"/>
    </location>
</feature>
<feature type="binding site" evidence="6">
    <location>
        <begin position="54"/>
        <end position="58"/>
    </location>
    <ligand>
        <name>a 1,2-diacyl-sn-glycero-3-phospho-(1D-myo-inositol-3,4,5-trisphosphate)</name>
        <dbReference type="ChEBI" id="CHEBI:57836"/>
    </ligand>
</feature>
<dbReference type="AlphaFoldDB" id="A0A5K1V3Q4"/>
<dbReference type="InterPro" id="IPR013041">
    <property type="entry name" value="Clathrin_app_Ig-like_sf"/>
</dbReference>
<reference evidence="10 11" key="1">
    <citation type="submission" date="2016-05" db="EMBL/GenBank/DDBJ databases">
        <title>First whole genome sequencing of Entamoeba histolytica HM1:IMSS-clone-6.</title>
        <authorList>
            <person name="Mukherjee Avik.K."/>
            <person name="Izumyama S."/>
            <person name="Nakada-Tsukui K."/>
            <person name="Nozaki T."/>
        </authorList>
    </citation>
    <scope>NUCLEOTIDE SEQUENCE [LARGE SCALE GENOMIC DNA]</scope>
    <source>
        <strain evidence="10 11">HM1:IMSS clone 6</strain>
    </source>
</reference>
<keyword evidence="3 5" id="KW-0653">Protein transport</keyword>
<dbReference type="SUPFAM" id="SSF49348">
    <property type="entry name" value="Clathrin adaptor appendage domain"/>
    <property type="match status" value="1"/>
</dbReference>
<evidence type="ECO:0000313" key="10">
    <source>
        <dbReference type="EMBL" id="GAT91578.1"/>
    </source>
</evidence>
<dbReference type="VEuPathDB" id="AmoebaDB:EHI7A_007250"/>
<keyword evidence="5" id="KW-0254">Endocytosis</keyword>
<dbReference type="InterPro" id="IPR011989">
    <property type="entry name" value="ARM-like"/>
</dbReference>
<organism evidence="10 11">
    <name type="scientific">Entamoeba histolytica</name>
    <dbReference type="NCBI Taxonomy" id="5759"/>
    <lineage>
        <taxon>Eukaryota</taxon>
        <taxon>Amoebozoa</taxon>
        <taxon>Evosea</taxon>
        <taxon>Archamoebae</taxon>
        <taxon>Mastigamoebida</taxon>
        <taxon>Entamoebidae</taxon>
        <taxon>Entamoeba</taxon>
    </lineage>
</organism>
<evidence type="ECO:0000256" key="1">
    <source>
        <dbReference type="ARBA" id="ARBA00004184"/>
    </source>
</evidence>
<dbReference type="VEuPathDB" id="AmoebaDB:EHI5A_018750"/>
<evidence type="ECO:0000256" key="8">
    <source>
        <dbReference type="SAM" id="MobiDB-lite"/>
    </source>
</evidence>
<dbReference type="OMA" id="WILMGTD"/>
<evidence type="ECO:0000256" key="5">
    <source>
        <dbReference type="PIRNR" id="PIRNR037091"/>
    </source>
</evidence>
<feature type="compositionally biased region" description="Basic and acidic residues" evidence="8">
    <location>
        <begin position="590"/>
        <end position="603"/>
    </location>
</feature>
<comment type="caution">
    <text evidence="10">The sequence shown here is derived from an EMBL/GenBank/DDBJ whole genome shotgun (WGS) entry which is preliminary data.</text>
</comment>
<evidence type="ECO:0000313" key="11">
    <source>
        <dbReference type="Proteomes" id="UP000078387"/>
    </source>
</evidence>
<dbReference type="EMBL" id="BDEQ01000001">
    <property type="protein sequence ID" value="GAT91578.1"/>
    <property type="molecule type" value="Genomic_DNA"/>
</dbReference>
<comment type="subcellular location">
    <subcellularLocation>
        <location evidence="1">Endomembrane system</location>
        <topology evidence="1">Peripheral membrane protein</topology>
    </subcellularLocation>
    <subcellularLocation>
        <location evidence="5">Membrane</location>
        <location evidence="5">Coated pit</location>
    </subcellularLocation>
</comment>
<dbReference type="GO" id="GO:0072583">
    <property type="term" value="P:clathrin-dependent endocytosis"/>
    <property type="evidence" value="ECO:0007669"/>
    <property type="project" value="InterPro"/>
</dbReference>
<feature type="binding site" evidence="6">
    <location>
        <position position="50"/>
    </location>
    <ligand>
        <name>a 1,2-diacyl-sn-glycero-3-phospho-(1D-myo-inositol-3,4,5-trisphosphate)</name>
        <dbReference type="ChEBI" id="CHEBI:57836"/>
    </ligand>
</feature>
<dbReference type="Gene3D" id="2.60.40.1230">
    <property type="match status" value="1"/>
</dbReference>
<dbReference type="InterPro" id="IPR016024">
    <property type="entry name" value="ARM-type_fold"/>
</dbReference>
<dbReference type="Proteomes" id="UP000078387">
    <property type="component" value="Unassembled WGS sequence"/>
</dbReference>